<dbReference type="Proteomes" id="UP000245430">
    <property type="component" value="Unassembled WGS sequence"/>
</dbReference>
<gene>
    <name evidence="1" type="ORF">LX78_01990</name>
</gene>
<evidence type="ECO:0000313" key="2">
    <source>
        <dbReference type="Proteomes" id="UP000245430"/>
    </source>
</evidence>
<protein>
    <recommendedName>
        <fullName evidence="3">TonB-like protein</fullName>
    </recommendedName>
</protein>
<name>A0A316DPK0_9FLAO</name>
<dbReference type="EMBL" id="QGGP01000004">
    <property type="protein sequence ID" value="PWK18683.1"/>
    <property type="molecule type" value="Genomic_DNA"/>
</dbReference>
<accession>A0A316DPK0</accession>
<dbReference type="OrthoDB" id="1436672at2"/>
<evidence type="ECO:0000313" key="1">
    <source>
        <dbReference type="EMBL" id="PWK18683.1"/>
    </source>
</evidence>
<reference evidence="1 2" key="1">
    <citation type="submission" date="2018-05" db="EMBL/GenBank/DDBJ databases">
        <title>Genomic Encyclopedia of Archaeal and Bacterial Type Strains, Phase II (KMG-II): from individual species to whole genera.</title>
        <authorList>
            <person name="Goeker M."/>
        </authorList>
    </citation>
    <scope>NUCLEOTIDE SEQUENCE [LARGE SCALE GENOMIC DNA]</scope>
    <source>
        <strain evidence="1 2">DSM 22637</strain>
    </source>
</reference>
<sequence>MKTRIFILSTTLIIFSLVIFGFTNWTNTESIEENSINKDLVFQNQNNEYLREKVIPELYYGVDARFEAVNKHDVHNATTIYDFLNEGEKSQIEQIYSVDVIVIKNNQLSQIRARGTTYQLTEAQKKILKSTDYFSHFTIRTEFKGKNLETGKIEDKFFGPHITVTPEKQATYVDGKKTLIEYLKINSKEYMNVIKGDNLGAIKLSFIVTKNGIVTDVKHDAMTTGYPSIDERFIKLLKNIPGKWIPAKNSIGEKMDQELVFTFGPADGC</sequence>
<comment type="caution">
    <text evidence="1">The sequence shown here is derived from an EMBL/GenBank/DDBJ whole genome shotgun (WGS) entry which is preliminary data.</text>
</comment>
<proteinExistence type="predicted"/>
<dbReference type="AlphaFoldDB" id="A0A316DPK0"/>
<organism evidence="1 2">
    <name type="scientific">Xanthomarina spongicola</name>
    <dbReference type="NCBI Taxonomy" id="570520"/>
    <lineage>
        <taxon>Bacteria</taxon>
        <taxon>Pseudomonadati</taxon>
        <taxon>Bacteroidota</taxon>
        <taxon>Flavobacteriia</taxon>
        <taxon>Flavobacteriales</taxon>
        <taxon>Flavobacteriaceae</taxon>
        <taxon>Xanthomarina</taxon>
    </lineage>
</organism>
<evidence type="ECO:0008006" key="3">
    <source>
        <dbReference type="Google" id="ProtNLM"/>
    </source>
</evidence>
<keyword evidence="2" id="KW-1185">Reference proteome</keyword>
<dbReference type="RefSeq" id="WP_109682491.1">
    <property type="nucleotide sequence ID" value="NZ_QGGP01000004.1"/>
</dbReference>